<dbReference type="GO" id="GO:0046475">
    <property type="term" value="P:glycerophospholipid catabolic process"/>
    <property type="evidence" value="ECO:0007669"/>
    <property type="project" value="TreeGrafter"/>
</dbReference>
<keyword evidence="1" id="KW-0732">Signal</keyword>
<dbReference type="GO" id="GO:0004623">
    <property type="term" value="F:phospholipase A2 activity"/>
    <property type="evidence" value="ECO:0007669"/>
    <property type="project" value="TreeGrafter"/>
</dbReference>
<sequence length="130" mass="13981">MHQPILINLIAWSSCILFSSILRAQVIQPTVSSYATSFSKCPPSTSLLRLAGSPIHSNQSLCQEEAAYQRGRRSLIAPLWKSCFTSGIGAQTGYASLFQHDDFRIPNMALAHSGGGLRASLYGAGVLQAL</sequence>
<dbReference type="SUPFAM" id="SSF52151">
    <property type="entry name" value="FabD/lysophospholipase-like"/>
    <property type="match status" value="1"/>
</dbReference>
<dbReference type="Proteomes" id="UP000886653">
    <property type="component" value="Unassembled WGS sequence"/>
</dbReference>
<dbReference type="InterPro" id="IPR016035">
    <property type="entry name" value="Acyl_Trfase/lysoPLipase"/>
</dbReference>
<dbReference type="GO" id="GO:0005829">
    <property type="term" value="C:cytosol"/>
    <property type="evidence" value="ECO:0007669"/>
    <property type="project" value="TreeGrafter"/>
</dbReference>
<gene>
    <name evidence="2" type="ORF">CROQUDRAFT_111312</name>
</gene>
<reference evidence="2" key="1">
    <citation type="submission" date="2013-11" db="EMBL/GenBank/DDBJ databases">
        <title>Genome sequence of the fusiform rust pathogen reveals effectors for host alternation and coevolution with pine.</title>
        <authorList>
            <consortium name="DOE Joint Genome Institute"/>
            <person name="Smith K."/>
            <person name="Pendleton A."/>
            <person name="Kubisiak T."/>
            <person name="Anderson C."/>
            <person name="Salamov A."/>
            <person name="Aerts A."/>
            <person name="Riley R."/>
            <person name="Clum A."/>
            <person name="Lindquist E."/>
            <person name="Ence D."/>
            <person name="Campbell M."/>
            <person name="Kronenberg Z."/>
            <person name="Feau N."/>
            <person name="Dhillon B."/>
            <person name="Hamelin R."/>
            <person name="Burleigh J."/>
            <person name="Smith J."/>
            <person name="Yandell M."/>
            <person name="Nelson C."/>
            <person name="Grigoriev I."/>
            <person name="Davis J."/>
        </authorList>
    </citation>
    <scope>NUCLEOTIDE SEQUENCE</scope>
    <source>
        <strain evidence="2">G11</strain>
    </source>
</reference>
<dbReference type="Gene3D" id="3.40.1090.10">
    <property type="entry name" value="Cytosolic phospholipase A2 catalytic domain"/>
    <property type="match status" value="1"/>
</dbReference>
<dbReference type="EMBL" id="MU167477">
    <property type="protein sequence ID" value="KAG0140082.1"/>
    <property type="molecule type" value="Genomic_DNA"/>
</dbReference>
<protein>
    <submittedName>
        <fullName evidence="2">Uncharacterized protein</fullName>
    </submittedName>
</protein>
<evidence type="ECO:0000256" key="1">
    <source>
        <dbReference type="SAM" id="SignalP"/>
    </source>
</evidence>
<dbReference type="PANTHER" id="PTHR10728">
    <property type="entry name" value="CYTOSOLIC PHOSPHOLIPASE A2"/>
    <property type="match status" value="1"/>
</dbReference>
<keyword evidence="3" id="KW-1185">Reference proteome</keyword>
<accession>A0A9P6N6Z1</accession>
<organism evidence="2 3">
    <name type="scientific">Cronartium quercuum f. sp. fusiforme G11</name>
    <dbReference type="NCBI Taxonomy" id="708437"/>
    <lineage>
        <taxon>Eukaryota</taxon>
        <taxon>Fungi</taxon>
        <taxon>Dikarya</taxon>
        <taxon>Basidiomycota</taxon>
        <taxon>Pucciniomycotina</taxon>
        <taxon>Pucciniomycetes</taxon>
        <taxon>Pucciniales</taxon>
        <taxon>Coleosporiaceae</taxon>
        <taxon>Cronartium</taxon>
    </lineage>
</organism>
<feature type="chain" id="PRO_5040396613" evidence="1">
    <location>
        <begin position="25"/>
        <end position="130"/>
    </location>
</feature>
<name>A0A9P6N6Z1_9BASI</name>
<feature type="signal peptide" evidence="1">
    <location>
        <begin position="1"/>
        <end position="24"/>
    </location>
</feature>
<evidence type="ECO:0000313" key="3">
    <source>
        <dbReference type="Proteomes" id="UP000886653"/>
    </source>
</evidence>
<comment type="caution">
    <text evidence="2">The sequence shown here is derived from an EMBL/GenBank/DDBJ whole genome shotgun (WGS) entry which is preliminary data.</text>
</comment>
<proteinExistence type="predicted"/>
<evidence type="ECO:0000313" key="2">
    <source>
        <dbReference type="EMBL" id="KAG0140082.1"/>
    </source>
</evidence>
<dbReference type="AlphaFoldDB" id="A0A9P6N6Z1"/>
<dbReference type="PANTHER" id="PTHR10728:SF33">
    <property type="entry name" value="LYSOPHOSPHOLIPASE 1-RELATED"/>
    <property type="match status" value="1"/>
</dbReference>